<comment type="caution">
    <text evidence="2">The sequence shown here is derived from an EMBL/GenBank/DDBJ whole genome shotgun (WGS) entry which is preliminary data.</text>
</comment>
<feature type="transmembrane region" description="Helical" evidence="1">
    <location>
        <begin position="160"/>
        <end position="183"/>
    </location>
</feature>
<name>E7GFM9_9FIRM</name>
<dbReference type="Proteomes" id="UP000003157">
    <property type="component" value="Unassembled WGS sequence"/>
</dbReference>
<feature type="transmembrane region" description="Helical" evidence="1">
    <location>
        <begin position="103"/>
        <end position="126"/>
    </location>
</feature>
<dbReference type="GeneID" id="78229639"/>
<keyword evidence="1" id="KW-0812">Transmembrane</keyword>
<sequence length="224" mass="26888">MDEYKKYLNIIEQTMNDTKYIKDSYQPTFGIIKILKYWFILYFLSILSFFCIDKINMYYELYNYSSFYTIYNVYRIIICIAIPTLLLFCVLKSEISVKERRYLKIWLIFPIFFCLDNCLSSFSSLLNAETMISFYQSFPISGIINIVFLLYLYSYFKYKGISVLIIMYIIYCGFSFYYLSIYLNLIDASLIQTNLFMILNNIQSYRIIEILSLLISIIVIKKKE</sequence>
<dbReference type="HOGENOM" id="CLU_1233317_0_0_9"/>
<keyword evidence="1" id="KW-1133">Transmembrane helix</keyword>
<feature type="transmembrane region" description="Helical" evidence="1">
    <location>
        <begin position="132"/>
        <end position="153"/>
    </location>
</feature>
<keyword evidence="3" id="KW-1185">Reference proteome</keyword>
<feature type="transmembrane region" description="Helical" evidence="1">
    <location>
        <begin position="37"/>
        <end position="59"/>
    </location>
</feature>
<keyword evidence="1" id="KW-0472">Membrane</keyword>
<feature type="transmembrane region" description="Helical" evidence="1">
    <location>
        <begin position="203"/>
        <end position="220"/>
    </location>
</feature>
<evidence type="ECO:0000313" key="3">
    <source>
        <dbReference type="Proteomes" id="UP000003157"/>
    </source>
</evidence>
<dbReference type="OrthoDB" id="9947415at2"/>
<feature type="transmembrane region" description="Helical" evidence="1">
    <location>
        <begin position="71"/>
        <end position="91"/>
    </location>
</feature>
<dbReference type="EMBL" id="ADKX01000051">
    <property type="protein sequence ID" value="EFW03093.1"/>
    <property type="molecule type" value="Genomic_DNA"/>
</dbReference>
<evidence type="ECO:0000256" key="1">
    <source>
        <dbReference type="SAM" id="Phobius"/>
    </source>
</evidence>
<dbReference type="RefSeq" id="WP_008790654.1">
    <property type="nucleotide sequence ID" value="NZ_AKCB01000001.1"/>
</dbReference>
<reference evidence="2 3" key="1">
    <citation type="submission" date="2010-12" db="EMBL/GenBank/DDBJ databases">
        <title>The Genome Sequence of Coprobacillus sp. strain 29_1.</title>
        <authorList>
            <consortium name="The Broad Institute Genome Sequencing Platform"/>
            <person name="Earl A."/>
            <person name="Ward D."/>
            <person name="Feldgarden M."/>
            <person name="Gevers D."/>
            <person name="Daigneault M."/>
            <person name="Sibley C.D."/>
            <person name="White A."/>
            <person name="Strauss J."/>
            <person name="Allen-Vercoe E."/>
            <person name="Young S.K."/>
            <person name="Zeng Q."/>
            <person name="Gargeya S."/>
            <person name="Fitzgerald M."/>
            <person name="Haas B."/>
            <person name="Abouelleil A."/>
            <person name="Alvarado L."/>
            <person name="Arachchi H.M."/>
            <person name="Berlin A."/>
            <person name="Brown A."/>
            <person name="Chapman S.B."/>
            <person name="Chen Z."/>
            <person name="Dunbar C."/>
            <person name="Freedman E."/>
            <person name="Gearin G."/>
            <person name="Gellesch M."/>
            <person name="Goldberg J."/>
            <person name="Griggs A."/>
            <person name="Gujja S."/>
            <person name="Heilman E."/>
            <person name="Heiman D."/>
            <person name="Howarth C."/>
            <person name="Larson L."/>
            <person name="Lui A."/>
            <person name="MacDonald P.J.P."/>
            <person name="Mehta T."/>
            <person name="Montmayeur A."/>
            <person name="Murphy C."/>
            <person name="Neiman D."/>
            <person name="Pearson M."/>
            <person name="Priest M."/>
            <person name="Roberts A."/>
            <person name="Saif S."/>
            <person name="Shea T."/>
            <person name="Shenoy N."/>
            <person name="Sisk P."/>
            <person name="Stolte C."/>
            <person name="Sykes S."/>
            <person name="White J."/>
            <person name="Yandava C."/>
            <person name="Nusbaum C."/>
            <person name="Birren B."/>
        </authorList>
    </citation>
    <scope>NUCLEOTIDE SEQUENCE [LARGE SCALE GENOMIC DNA]</scope>
    <source>
        <strain evidence="2 3">29_1</strain>
    </source>
</reference>
<evidence type="ECO:0000313" key="2">
    <source>
        <dbReference type="EMBL" id="EFW03093.1"/>
    </source>
</evidence>
<organism evidence="2 3">
    <name type="scientific">Coprobacillus cateniformis</name>
    <dbReference type="NCBI Taxonomy" id="100884"/>
    <lineage>
        <taxon>Bacteria</taxon>
        <taxon>Bacillati</taxon>
        <taxon>Bacillota</taxon>
        <taxon>Erysipelotrichia</taxon>
        <taxon>Erysipelotrichales</taxon>
        <taxon>Coprobacillaceae</taxon>
        <taxon>Coprobacillus</taxon>
    </lineage>
</organism>
<proteinExistence type="predicted"/>
<dbReference type="AlphaFoldDB" id="E7GFM9"/>
<gene>
    <name evidence="2" type="ORF">HMPREF9488_03572</name>
</gene>
<protein>
    <submittedName>
        <fullName evidence="2">Uncharacterized protein</fullName>
    </submittedName>
</protein>
<accession>E7GFM9</accession>
<dbReference type="eggNOG" id="ENOG5034B88">
    <property type="taxonomic scope" value="Bacteria"/>
</dbReference>
<dbReference type="STRING" id="100884.GCA_000269565_01774"/>